<protein>
    <recommendedName>
        <fullName evidence="2">RING-type domain-containing protein</fullName>
    </recommendedName>
</protein>
<evidence type="ECO:0000313" key="3">
    <source>
        <dbReference type="EMBL" id="AOM63574.1"/>
    </source>
</evidence>
<dbReference type="RefSeq" id="YP_009507640.1">
    <property type="nucleotide sequence ID" value="NC_038553.1"/>
</dbReference>
<dbReference type="Gene3D" id="3.30.40.10">
    <property type="entry name" value="Zinc/RING finger domain, C3HC4 (zinc finger)"/>
    <property type="match status" value="1"/>
</dbReference>
<keyword evidence="1" id="KW-0863">Zinc-finger</keyword>
<keyword evidence="1" id="KW-0479">Metal-binding</keyword>
<reference evidence="3 4" key="1">
    <citation type="submission" date="2016-03" db="EMBL/GenBank/DDBJ databases">
        <title>Genome sequences of a Phycodnavirus, Heterosigma akashiwo virus strain 53.</title>
        <authorList>
            <person name="Ueki S."/>
            <person name="Ogura Y."/>
            <person name="Hayashi T."/>
        </authorList>
    </citation>
    <scope>NUCLEOTIDE SEQUENCE [LARGE SCALE GENOMIC DNA]</scope>
    <source>
        <strain evidence="3">HaV53</strain>
    </source>
</reference>
<evidence type="ECO:0000256" key="1">
    <source>
        <dbReference type="PROSITE-ProRule" id="PRU00175"/>
    </source>
</evidence>
<accession>A0A1C9C5K6</accession>
<dbReference type="SUPFAM" id="SSF57850">
    <property type="entry name" value="RING/U-box"/>
    <property type="match status" value="1"/>
</dbReference>
<dbReference type="EMBL" id="KX008963">
    <property type="protein sequence ID" value="AOM63574.1"/>
    <property type="molecule type" value="Genomic_DNA"/>
</dbReference>
<dbReference type="GeneID" id="37618624"/>
<dbReference type="KEGG" id="vg:37618624"/>
<dbReference type="PROSITE" id="PS50089">
    <property type="entry name" value="ZF_RING_2"/>
    <property type="match status" value="1"/>
</dbReference>
<dbReference type="Proteomes" id="UP000232488">
    <property type="component" value="Segment"/>
</dbReference>
<gene>
    <name evidence="3" type="primary">HaV53_ORF243</name>
</gene>
<dbReference type="InterPro" id="IPR013083">
    <property type="entry name" value="Znf_RING/FYVE/PHD"/>
</dbReference>
<organismHost>
    <name type="scientific">Heterosigma akashiwo</name>
    <name type="common">Chromophytic alga</name>
    <name type="synonym">Heterosigma carterae</name>
    <dbReference type="NCBI Taxonomy" id="2829"/>
</organismHost>
<keyword evidence="4" id="KW-1185">Reference proteome</keyword>
<keyword evidence="1" id="KW-0862">Zinc</keyword>
<sequence length="199" mass="23695">MAQTRHMDYEFTDKNMEKTVDHLTNKYTVVELKSICKFHKLEGYTLYTRKNDLCRFIVDQMYNNSELLIRTDVNEYNEQEESKVEQDNDEEQDQVEYGIDVMFECNICLDNKNINDKKVKNFCRCSINICTDCILQLDRNSCPQCRQCIFDTLHEQAASMLEIVTQTSCDFEVAKYLLFNEIERFCIYRGELVIIMNDR</sequence>
<evidence type="ECO:0000313" key="4">
    <source>
        <dbReference type="Proteomes" id="UP000232488"/>
    </source>
</evidence>
<dbReference type="InterPro" id="IPR001841">
    <property type="entry name" value="Znf_RING"/>
</dbReference>
<dbReference type="GO" id="GO:0008270">
    <property type="term" value="F:zinc ion binding"/>
    <property type="evidence" value="ECO:0007669"/>
    <property type="project" value="UniProtKB-KW"/>
</dbReference>
<evidence type="ECO:0000259" key="2">
    <source>
        <dbReference type="PROSITE" id="PS50089"/>
    </source>
</evidence>
<proteinExistence type="predicted"/>
<organism evidence="3 4">
    <name type="scientific">Heterosigma akashiwo virus 01</name>
    <name type="common">HaV01</name>
    <dbReference type="NCBI Taxonomy" id="97195"/>
    <lineage>
        <taxon>Viruses</taxon>
        <taxon>Varidnaviria</taxon>
        <taxon>Bamfordvirae</taxon>
        <taxon>Nucleocytoviricota</taxon>
        <taxon>Megaviricetes</taxon>
        <taxon>Algavirales</taxon>
        <taxon>Phycodnaviridae</taxon>
        <taxon>Raphidovirus</taxon>
        <taxon>Raphidovirus japonicum</taxon>
    </lineage>
</organism>
<feature type="domain" description="RING-type" evidence="2">
    <location>
        <begin position="105"/>
        <end position="146"/>
    </location>
</feature>
<name>A0A1C9C5K6_HAV01</name>